<comment type="caution">
    <text evidence="5">The sequence shown here is derived from an EMBL/GenBank/DDBJ whole genome shotgun (WGS) entry which is preliminary data.</text>
</comment>
<dbReference type="GO" id="GO:0009117">
    <property type="term" value="P:nucleotide metabolic process"/>
    <property type="evidence" value="ECO:0007669"/>
    <property type="project" value="TreeGrafter"/>
</dbReference>
<dbReference type="AlphaFoldDB" id="A0A1G1Z2Q9"/>
<sequence>MDCLFCKIGKHEIPSDVIYEDAEVLGFLDIHPISLGHTVLIPKVHAENIIDLYEEDVESLFLAVKKVTEMLEKALTPQGFTIGINHGKVSGQAIDHLHVHVIPRFLGDGGGSLHMVVKNPPQEPVKETKERILKFKNGS</sequence>
<dbReference type="PANTHER" id="PTHR46648:SF1">
    <property type="entry name" value="ADENOSINE 5'-MONOPHOSPHORAMIDASE HNT1"/>
    <property type="match status" value="1"/>
</dbReference>
<name>A0A1G1Z2Q9_9BACT</name>
<dbReference type="SUPFAM" id="SSF54197">
    <property type="entry name" value="HIT-like"/>
    <property type="match status" value="1"/>
</dbReference>
<proteinExistence type="predicted"/>
<dbReference type="Proteomes" id="UP000178651">
    <property type="component" value="Unassembled WGS sequence"/>
</dbReference>
<dbReference type="InterPro" id="IPR036265">
    <property type="entry name" value="HIT-like_sf"/>
</dbReference>
<feature type="short sequence motif" description="Histidine triad motif" evidence="2 3">
    <location>
        <begin position="96"/>
        <end position="100"/>
    </location>
</feature>
<dbReference type="PROSITE" id="PS00892">
    <property type="entry name" value="HIT_1"/>
    <property type="match status" value="1"/>
</dbReference>
<feature type="domain" description="HIT" evidence="4">
    <location>
        <begin position="4"/>
        <end position="111"/>
    </location>
</feature>
<accession>A0A1G1Z2Q9</accession>
<organism evidence="5 6">
    <name type="scientific">Candidatus Colwellbacteria bacterium RIFCSPHIGHO2_02_FULL_43_15</name>
    <dbReference type="NCBI Taxonomy" id="1797686"/>
    <lineage>
        <taxon>Bacteria</taxon>
        <taxon>Candidatus Colwelliibacteriota</taxon>
    </lineage>
</organism>
<evidence type="ECO:0000256" key="3">
    <source>
        <dbReference type="PROSITE-ProRule" id="PRU00464"/>
    </source>
</evidence>
<dbReference type="InterPro" id="IPR019808">
    <property type="entry name" value="Histidine_triad_CS"/>
</dbReference>
<dbReference type="GO" id="GO:0003824">
    <property type="term" value="F:catalytic activity"/>
    <property type="evidence" value="ECO:0007669"/>
    <property type="project" value="InterPro"/>
</dbReference>
<gene>
    <name evidence="5" type="ORF">A3D47_01780</name>
</gene>
<dbReference type="Pfam" id="PF01230">
    <property type="entry name" value="HIT"/>
    <property type="match status" value="1"/>
</dbReference>
<evidence type="ECO:0000313" key="5">
    <source>
        <dbReference type="EMBL" id="OGY58160.1"/>
    </source>
</evidence>
<evidence type="ECO:0000259" key="4">
    <source>
        <dbReference type="PROSITE" id="PS51084"/>
    </source>
</evidence>
<dbReference type="EMBL" id="MHIU01000003">
    <property type="protein sequence ID" value="OGY58160.1"/>
    <property type="molecule type" value="Genomic_DNA"/>
</dbReference>
<protein>
    <recommendedName>
        <fullName evidence="4">HIT domain-containing protein</fullName>
    </recommendedName>
</protein>
<dbReference type="PRINTS" id="PR00332">
    <property type="entry name" value="HISTRIAD"/>
</dbReference>
<dbReference type="PROSITE" id="PS51084">
    <property type="entry name" value="HIT_2"/>
    <property type="match status" value="1"/>
</dbReference>
<dbReference type="InterPro" id="IPR011146">
    <property type="entry name" value="HIT-like"/>
</dbReference>
<evidence type="ECO:0000313" key="6">
    <source>
        <dbReference type="Proteomes" id="UP000178651"/>
    </source>
</evidence>
<evidence type="ECO:0000256" key="2">
    <source>
        <dbReference type="PIRSR" id="PIRSR601310-3"/>
    </source>
</evidence>
<dbReference type="PANTHER" id="PTHR46648">
    <property type="entry name" value="HIT FAMILY PROTEIN 1"/>
    <property type="match status" value="1"/>
</dbReference>
<reference evidence="5 6" key="1">
    <citation type="journal article" date="2016" name="Nat. Commun.">
        <title>Thousands of microbial genomes shed light on interconnected biogeochemical processes in an aquifer system.</title>
        <authorList>
            <person name="Anantharaman K."/>
            <person name="Brown C.T."/>
            <person name="Hug L.A."/>
            <person name="Sharon I."/>
            <person name="Castelle C.J."/>
            <person name="Probst A.J."/>
            <person name="Thomas B.C."/>
            <person name="Singh A."/>
            <person name="Wilkins M.J."/>
            <person name="Karaoz U."/>
            <person name="Brodie E.L."/>
            <person name="Williams K.H."/>
            <person name="Hubbard S.S."/>
            <person name="Banfield J.F."/>
        </authorList>
    </citation>
    <scope>NUCLEOTIDE SEQUENCE [LARGE SCALE GENOMIC DNA]</scope>
</reference>
<dbReference type="Gene3D" id="3.30.428.10">
    <property type="entry name" value="HIT-like"/>
    <property type="match status" value="1"/>
</dbReference>
<dbReference type="InterPro" id="IPR001310">
    <property type="entry name" value="Histidine_triad_HIT"/>
</dbReference>
<feature type="active site" description="Tele-AMP-histidine intermediate" evidence="1">
    <location>
        <position position="98"/>
    </location>
</feature>
<evidence type="ECO:0000256" key="1">
    <source>
        <dbReference type="PIRSR" id="PIRSR601310-1"/>
    </source>
</evidence>